<dbReference type="PANTHER" id="PTHR43124">
    <property type="entry name" value="PURINE EFFLUX PUMP PBUE"/>
    <property type="match status" value="1"/>
</dbReference>
<feature type="transmembrane region" description="Helical" evidence="6">
    <location>
        <begin position="392"/>
        <end position="414"/>
    </location>
</feature>
<dbReference type="InterPro" id="IPR011701">
    <property type="entry name" value="MFS"/>
</dbReference>
<dbReference type="Proteomes" id="UP000712527">
    <property type="component" value="Unassembled WGS sequence"/>
</dbReference>
<feature type="transmembrane region" description="Helical" evidence="6">
    <location>
        <begin position="101"/>
        <end position="122"/>
    </location>
</feature>
<feature type="transmembrane region" description="Helical" evidence="6">
    <location>
        <begin position="270"/>
        <end position="290"/>
    </location>
</feature>
<evidence type="ECO:0000313" key="8">
    <source>
        <dbReference type="EMBL" id="MBM6775471.1"/>
    </source>
</evidence>
<protein>
    <submittedName>
        <fullName evidence="8">MFS transporter</fullName>
    </submittedName>
</protein>
<evidence type="ECO:0000256" key="3">
    <source>
        <dbReference type="ARBA" id="ARBA00022692"/>
    </source>
</evidence>
<dbReference type="InterPro" id="IPR036259">
    <property type="entry name" value="MFS_trans_sf"/>
</dbReference>
<comment type="subcellular location">
    <subcellularLocation>
        <location evidence="1">Cell membrane</location>
        <topology evidence="1">Multi-pass membrane protein</topology>
    </subcellularLocation>
</comment>
<evidence type="ECO:0000259" key="7">
    <source>
        <dbReference type="PROSITE" id="PS50850"/>
    </source>
</evidence>
<feature type="domain" description="Major facilitator superfamily (MFS) profile" evidence="7">
    <location>
        <begin position="10"/>
        <end position="421"/>
    </location>
</feature>
<organism evidence="8 9">
    <name type="scientific">Olsenella profusa</name>
    <dbReference type="NCBI Taxonomy" id="138595"/>
    <lineage>
        <taxon>Bacteria</taxon>
        <taxon>Bacillati</taxon>
        <taxon>Actinomycetota</taxon>
        <taxon>Coriobacteriia</taxon>
        <taxon>Coriobacteriales</taxon>
        <taxon>Atopobiaceae</taxon>
        <taxon>Olsenella</taxon>
    </lineage>
</organism>
<dbReference type="PANTHER" id="PTHR43124:SF3">
    <property type="entry name" value="CHLORAMPHENICOL EFFLUX PUMP RV0191"/>
    <property type="match status" value="1"/>
</dbReference>
<keyword evidence="3 6" id="KW-0812">Transmembrane</keyword>
<keyword evidence="5 6" id="KW-0472">Membrane</keyword>
<gene>
    <name evidence="8" type="ORF">H9X80_07970</name>
</gene>
<dbReference type="EMBL" id="JACSNQ010000020">
    <property type="protein sequence ID" value="MBM6775471.1"/>
    <property type="molecule type" value="Genomic_DNA"/>
</dbReference>
<dbReference type="Gene3D" id="1.20.1250.20">
    <property type="entry name" value="MFS general substrate transporter like domains"/>
    <property type="match status" value="1"/>
</dbReference>
<evidence type="ECO:0000313" key="9">
    <source>
        <dbReference type="Proteomes" id="UP000712527"/>
    </source>
</evidence>
<dbReference type="RefSeq" id="WP_204793807.1">
    <property type="nucleotide sequence ID" value="NZ_JACSNQ010000020.1"/>
</dbReference>
<accession>A0ABS2F3A1</accession>
<feature type="transmembrane region" description="Helical" evidence="6">
    <location>
        <begin position="32"/>
        <end position="55"/>
    </location>
</feature>
<feature type="transmembrane region" description="Helical" evidence="6">
    <location>
        <begin position="134"/>
        <end position="156"/>
    </location>
</feature>
<feature type="transmembrane region" description="Helical" evidence="6">
    <location>
        <begin position="76"/>
        <end position="95"/>
    </location>
</feature>
<keyword evidence="4 6" id="KW-1133">Transmembrane helix</keyword>
<keyword evidence="2" id="KW-1003">Cell membrane</keyword>
<reference evidence="8 9" key="1">
    <citation type="journal article" date="2021" name="Sci. Rep.">
        <title>The distribution of antibiotic resistance genes in chicken gut microbiota commensals.</title>
        <authorList>
            <person name="Juricova H."/>
            <person name="Matiasovicova J."/>
            <person name="Kubasova T."/>
            <person name="Cejkova D."/>
            <person name="Rychlik I."/>
        </authorList>
    </citation>
    <scope>NUCLEOTIDE SEQUENCE [LARGE SCALE GENOMIC DNA]</scope>
    <source>
        <strain evidence="8 9">An794</strain>
    </source>
</reference>
<name>A0ABS2F3A1_9ACTN</name>
<evidence type="ECO:0000256" key="2">
    <source>
        <dbReference type="ARBA" id="ARBA00022475"/>
    </source>
</evidence>
<keyword evidence="9" id="KW-1185">Reference proteome</keyword>
<dbReference type="SUPFAM" id="SSF103473">
    <property type="entry name" value="MFS general substrate transporter"/>
    <property type="match status" value="1"/>
</dbReference>
<comment type="caution">
    <text evidence="8">The sequence shown here is derived from an EMBL/GenBank/DDBJ whole genome shotgun (WGS) entry which is preliminary data.</text>
</comment>
<dbReference type="PRINTS" id="PR01036">
    <property type="entry name" value="TCRTETB"/>
</dbReference>
<feature type="transmembrane region" description="Helical" evidence="6">
    <location>
        <begin position="162"/>
        <end position="183"/>
    </location>
</feature>
<feature type="transmembrane region" description="Helical" evidence="6">
    <location>
        <begin position="330"/>
        <end position="351"/>
    </location>
</feature>
<evidence type="ECO:0000256" key="5">
    <source>
        <dbReference type="ARBA" id="ARBA00023136"/>
    </source>
</evidence>
<dbReference type="InterPro" id="IPR020846">
    <property type="entry name" value="MFS_dom"/>
</dbReference>
<evidence type="ECO:0000256" key="1">
    <source>
        <dbReference type="ARBA" id="ARBA00004651"/>
    </source>
</evidence>
<sequence>MDLTPAQRRVVYTLGFCGLVSAADNWFVSPALPAIANAFGVVASATAIVLTAYLVPYGLLQPVCGTLGDRFGRLRVLHVIVAGLAVGTFLCAVAPTLELLIAARVVTGCFAAGIIAVSQAFVGDVVGPERRGAAVGVLMGITFTGQGLSSGLGGIICDLMSWRAAFACFGVLAVIAFVLLWRLSEPEPSAGEKNEGAVAAAVAATSSSTAVAATASDAPAAQPNFFVRAARVFLGSHRAIFLVACTTGIVFLGVYGFMGTFLSERCGLTSTQAGLIMMLYGVLCLVGGAVSGRIGAARGPRAVIYVGEASGLVAIAALVAVTLTGAWQPALLAAAALGFGYILVQPTLVSLSMDADPAQTGLCTGLIGLGVFAGGGVGSAVGGQLLGAAGYLGLWAGAAVLLACQLVIGGRALAALARRAARS</sequence>
<proteinExistence type="predicted"/>
<feature type="transmembrane region" description="Helical" evidence="6">
    <location>
        <begin position="239"/>
        <end position="258"/>
    </location>
</feature>
<evidence type="ECO:0000256" key="6">
    <source>
        <dbReference type="SAM" id="Phobius"/>
    </source>
</evidence>
<feature type="transmembrane region" description="Helical" evidence="6">
    <location>
        <begin position="302"/>
        <end position="324"/>
    </location>
</feature>
<dbReference type="PROSITE" id="PS50850">
    <property type="entry name" value="MFS"/>
    <property type="match status" value="1"/>
</dbReference>
<dbReference type="InterPro" id="IPR050189">
    <property type="entry name" value="MFS_Efflux_Transporters"/>
</dbReference>
<feature type="transmembrane region" description="Helical" evidence="6">
    <location>
        <begin position="363"/>
        <end position="386"/>
    </location>
</feature>
<dbReference type="Pfam" id="PF07690">
    <property type="entry name" value="MFS_1"/>
    <property type="match status" value="1"/>
</dbReference>
<evidence type="ECO:0000256" key="4">
    <source>
        <dbReference type="ARBA" id="ARBA00022989"/>
    </source>
</evidence>